<comment type="caution">
    <text evidence="12">The sequence shown here is derived from an EMBL/GenBank/DDBJ whole genome shotgun (WGS) entry which is preliminary data.</text>
</comment>
<dbReference type="SMART" id="SM00387">
    <property type="entry name" value="HATPase_c"/>
    <property type="match status" value="1"/>
</dbReference>
<dbReference type="Pfam" id="PF08446">
    <property type="entry name" value="PAS_2"/>
    <property type="match status" value="1"/>
</dbReference>
<keyword evidence="8" id="KW-0675">Receptor</keyword>
<dbReference type="InterPro" id="IPR013515">
    <property type="entry name" value="Phytochrome_cen-reg"/>
</dbReference>
<evidence type="ECO:0000256" key="6">
    <source>
        <dbReference type="ARBA" id="ARBA00022606"/>
    </source>
</evidence>
<dbReference type="CDD" id="cd00082">
    <property type="entry name" value="HisKA"/>
    <property type="match status" value="1"/>
</dbReference>
<dbReference type="PROSITE" id="PS50109">
    <property type="entry name" value="HIS_KIN"/>
    <property type="match status" value="1"/>
</dbReference>
<proteinExistence type="inferred from homology"/>
<dbReference type="InterPro" id="IPR003661">
    <property type="entry name" value="HisK_dim/P_dom"/>
</dbReference>
<dbReference type="CDD" id="cd00130">
    <property type="entry name" value="PAS"/>
    <property type="match status" value="1"/>
</dbReference>
<dbReference type="AlphaFoldDB" id="A0A852VN29"/>
<dbReference type="Pfam" id="PF00512">
    <property type="entry name" value="HisKA"/>
    <property type="match status" value="1"/>
</dbReference>
<dbReference type="Proteomes" id="UP000564385">
    <property type="component" value="Unassembled WGS sequence"/>
</dbReference>
<dbReference type="GO" id="GO:0009881">
    <property type="term" value="F:photoreceptor activity"/>
    <property type="evidence" value="ECO:0007669"/>
    <property type="project" value="UniProtKB-KW"/>
</dbReference>
<dbReference type="InterPro" id="IPR003018">
    <property type="entry name" value="GAF"/>
</dbReference>
<evidence type="ECO:0000256" key="1">
    <source>
        <dbReference type="ARBA" id="ARBA00000085"/>
    </source>
</evidence>
<dbReference type="Gene3D" id="3.30.565.10">
    <property type="entry name" value="Histidine kinase-like ATPase, C-terminal domain"/>
    <property type="match status" value="1"/>
</dbReference>
<dbReference type="InterPro" id="IPR016132">
    <property type="entry name" value="Phyto_chromo_attachment"/>
</dbReference>
<dbReference type="SMART" id="SM00388">
    <property type="entry name" value="HisKA"/>
    <property type="match status" value="1"/>
</dbReference>
<keyword evidence="6" id="KW-0716">Sensory transduction</keyword>
<comment type="similarity">
    <text evidence="2">In the N-terminal section; belongs to the phytochrome family.</text>
</comment>
<dbReference type="SMART" id="SM00065">
    <property type="entry name" value="GAF"/>
    <property type="match status" value="1"/>
</dbReference>
<dbReference type="GO" id="GO:0009584">
    <property type="term" value="P:detection of visible light"/>
    <property type="evidence" value="ECO:0007669"/>
    <property type="project" value="InterPro"/>
</dbReference>
<keyword evidence="7" id="KW-0157">Chromophore</keyword>
<dbReference type="InterPro" id="IPR036890">
    <property type="entry name" value="HATPase_C_sf"/>
</dbReference>
<evidence type="ECO:0000256" key="4">
    <source>
        <dbReference type="ARBA" id="ARBA00012438"/>
    </source>
</evidence>
<dbReference type="InterPro" id="IPR013656">
    <property type="entry name" value="PAS_4"/>
</dbReference>
<evidence type="ECO:0000259" key="10">
    <source>
        <dbReference type="PROSITE" id="PS50109"/>
    </source>
</evidence>
<evidence type="ECO:0000256" key="3">
    <source>
        <dbReference type="ARBA" id="ARBA00011738"/>
    </source>
</evidence>
<dbReference type="EC" id="2.7.13.3" evidence="4"/>
<dbReference type="Gene3D" id="3.30.450.270">
    <property type="match status" value="1"/>
</dbReference>
<evidence type="ECO:0000259" key="11">
    <source>
        <dbReference type="PROSITE" id="PS50113"/>
    </source>
</evidence>
<dbReference type="InterPro" id="IPR003594">
    <property type="entry name" value="HATPase_dom"/>
</dbReference>
<evidence type="ECO:0000313" key="13">
    <source>
        <dbReference type="Proteomes" id="UP000564385"/>
    </source>
</evidence>
<evidence type="ECO:0000313" key="12">
    <source>
        <dbReference type="EMBL" id="NYF91475.1"/>
    </source>
</evidence>
<dbReference type="Gene3D" id="3.30.450.40">
    <property type="match status" value="1"/>
</dbReference>
<dbReference type="Pfam" id="PF02518">
    <property type="entry name" value="HATPase_c"/>
    <property type="match status" value="1"/>
</dbReference>
<evidence type="ECO:0000259" key="9">
    <source>
        <dbReference type="PROSITE" id="PS50046"/>
    </source>
</evidence>
<dbReference type="SUPFAM" id="SSF55781">
    <property type="entry name" value="GAF domain-like"/>
    <property type="match status" value="2"/>
</dbReference>
<dbReference type="PROSITE" id="PS50046">
    <property type="entry name" value="PHYTOCHROME_2"/>
    <property type="match status" value="1"/>
</dbReference>
<dbReference type="PANTHER" id="PTHR43065">
    <property type="entry name" value="SENSOR HISTIDINE KINASE"/>
    <property type="match status" value="1"/>
</dbReference>
<dbReference type="InterPro" id="IPR013654">
    <property type="entry name" value="PAS_2"/>
</dbReference>
<dbReference type="InterPro" id="IPR000700">
    <property type="entry name" value="PAS-assoc_C"/>
</dbReference>
<feature type="domain" description="Phytochrome chromophore attachment site" evidence="9">
    <location>
        <begin position="156"/>
        <end position="313"/>
    </location>
</feature>
<dbReference type="InterPro" id="IPR043150">
    <property type="entry name" value="Phytochrome_PHY_sf"/>
</dbReference>
<dbReference type="Pfam" id="PF00360">
    <property type="entry name" value="PHY"/>
    <property type="match status" value="1"/>
</dbReference>
<feature type="domain" description="Histidine kinase" evidence="10">
    <location>
        <begin position="655"/>
        <end position="862"/>
    </location>
</feature>
<name>A0A852VN29_9BACT</name>
<dbReference type="Pfam" id="PF01590">
    <property type="entry name" value="GAF"/>
    <property type="match status" value="1"/>
</dbReference>
<keyword evidence="12" id="KW-0808">Transferase</keyword>
<dbReference type="InterPro" id="IPR005467">
    <property type="entry name" value="His_kinase_dom"/>
</dbReference>
<evidence type="ECO:0000256" key="7">
    <source>
        <dbReference type="ARBA" id="ARBA00022991"/>
    </source>
</evidence>
<keyword evidence="12" id="KW-0418">Kinase</keyword>
<dbReference type="GO" id="GO:0006355">
    <property type="term" value="P:regulation of DNA-templated transcription"/>
    <property type="evidence" value="ECO:0007669"/>
    <property type="project" value="InterPro"/>
</dbReference>
<dbReference type="InterPro" id="IPR001294">
    <property type="entry name" value="Phytochrome"/>
</dbReference>
<feature type="domain" description="PAC" evidence="11">
    <location>
        <begin position="589"/>
        <end position="642"/>
    </location>
</feature>
<gene>
    <name evidence="12" type="ORF">HDF08_003577</name>
</gene>
<dbReference type="Gene3D" id="3.30.450.20">
    <property type="entry name" value="PAS domain"/>
    <property type="match status" value="2"/>
</dbReference>
<dbReference type="InterPro" id="IPR036097">
    <property type="entry name" value="HisK_dim/P_sf"/>
</dbReference>
<dbReference type="PANTHER" id="PTHR43065:SF42">
    <property type="entry name" value="TWO-COMPONENT SENSOR PPRA"/>
    <property type="match status" value="1"/>
</dbReference>
<evidence type="ECO:0000256" key="2">
    <source>
        <dbReference type="ARBA" id="ARBA00006402"/>
    </source>
</evidence>
<dbReference type="InterPro" id="IPR029016">
    <property type="entry name" value="GAF-like_dom_sf"/>
</dbReference>
<keyword evidence="5" id="KW-0600">Photoreceptor protein</keyword>
<dbReference type="InterPro" id="IPR000014">
    <property type="entry name" value="PAS"/>
</dbReference>
<dbReference type="PRINTS" id="PR01033">
    <property type="entry name" value="PHYTOCHROME"/>
</dbReference>
<comment type="catalytic activity">
    <reaction evidence="1">
        <text>ATP + protein L-histidine = ADP + protein N-phospho-L-histidine.</text>
        <dbReference type="EC" id="2.7.13.3"/>
    </reaction>
</comment>
<comment type="subunit">
    <text evidence="3">Homodimer.</text>
</comment>
<dbReference type="GO" id="GO:0000155">
    <property type="term" value="F:phosphorelay sensor kinase activity"/>
    <property type="evidence" value="ECO:0007669"/>
    <property type="project" value="InterPro"/>
</dbReference>
<dbReference type="PROSITE" id="PS50113">
    <property type="entry name" value="PAC"/>
    <property type="match status" value="1"/>
</dbReference>
<dbReference type="EMBL" id="JACCCU010000002">
    <property type="protein sequence ID" value="NYF91475.1"/>
    <property type="molecule type" value="Genomic_DNA"/>
</dbReference>
<dbReference type="SUPFAM" id="SSF55785">
    <property type="entry name" value="PYP-like sensor domain (PAS domain)"/>
    <property type="match status" value="2"/>
</dbReference>
<accession>A0A852VN29</accession>
<dbReference type="SUPFAM" id="SSF47384">
    <property type="entry name" value="Homodimeric domain of signal transducing histidine kinase"/>
    <property type="match status" value="1"/>
</dbReference>
<evidence type="ECO:0000256" key="8">
    <source>
        <dbReference type="ARBA" id="ARBA00023170"/>
    </source>
</evidence>
<organism evidence="12 13">
    <name type="scientific">Tunturiibacter lichenicola</name>
    <dbReference type="NCBI Taxonomy" id="2051959"/>
    <lineage>
        <taxon>Bacteria</taxon>
        <taxon>Pseudomonadati</taxon>
        <taxon>Acidobacteriota</taxon>
        <taxon>Terriglobia</taxon>
        <taxon>Terriglobales</taxon>
        <taxon>Acidobacteriaceae</taxon>
        <taxon>Tunturiibacter</taxon>
    </lineage>
</organism>
<dbReference type="SUPFAM" id="SSF55874">
    <property type="entry name" value="ATPase domain of HSP90 chaperone/DNA topoisomerase II/histidine kinase"/>
    <property type="match status" value="1"/>
</dbReference>
<evidence type="ECO:0000256" key="5">
    <source>
        <dbReference type="ARBA" id="ARBA00022543"/>
    </source>
</evidence>
<dbReference type="Gene3D" id="1.10.287.130">
    <property type="match status" value="1"/>
</dbReference>
<protein>
    <recommendedName>
        <fullName evidence="4">histidine kinase</fullName>
        <ecNumber evidence="4">2.7.13.3</ecNumber>
    </recommendedName>
</protein>
<dbReference type="InterPro" id="IPR035965">
    <property type="entry name" value="PAS-like_dom_sf"/>
</dbReference>
<dbReference type="Pfam" id="PF08448">
    <property type="entry name" value="PAS_4"/>
    <property type="match status" value="1"/>
</dbReference>
<reference evidence="12 13" key="1">
    <citation type="submission" date="2020-07" db="EMBL/GenBank/DDBJ databases">
        <title>Genomic Encyclopedia of Type Strains, Phase IV (KMG-V): Genome sequencing to study the core and pangenomes of soil and plant-associated prokaryotes.</title>
        <authorList>
            <person name="Whitman W."/>
        </authorList>
    </citation>
    <scope>NUCLEOTIDE SEQUENCE [LARGE SCALE GENOMIC DNA]</scope>
    <source>
        <strain evidence="12 13">M8UP22</strain>
    </source>
</reference>
<dbReference type="CDD" id="cd00075">
    <property type="entry name" value="HATPase"/>
    <property type="match status" value="1"/>
</dbReference>
<sequence length="866" mass="97363">MAVDPLLGIPFSPSTAQSKVDIQNCEDEQIRIPGSIQPHGFLLLLDDRLERIVAASESTEEFLEVPLTLILGALVEVVLEREVLGALKAQANSNEILGSQAYLGAFQMRGRLYSVITHRVGNERILEFERLEQLISSELTNQVFTNFVSKLNKLRDEKELCQALTDQVKSLTGFNRVLLYRFDEYGHGTVLCEETDSVLPSYLDLRFPASDIPRQARALYLQNTVRIIPDAMYLASPLRAINQRPIATLDLSMSILRSVSPFHLEYMRNMGTTSSMSISIVSEDKLWGLVSGHHAEPRMVPYLVRSVCDLLTKLVCAQLTSFRSATNLKKIVHFHAVQRRMLMHMAAENNHVAAIAEQMRDLIEITDANGAALVIDGQFKVFGQTPAEEDIHKLAAWMDGMPDLEVFESRHLGKHIEWAEAFSEVASGLLAVRISYIRQGYIMWFRPEVVRTVNWAGEPKKLDHSDKGLNPRQSFETWKELVRGRSNPWTEMEIESATDFRGAVMTISLKRAEEAVQLGEARFLQLTNALPHPVWTSDDEGRLTYVNLKWLDQGLGNMGRWYEEDRLALEDRDRTEDLWKISVARGMSFDIEVRFRSPAETVERWNLVRAIPYLQADGSRAGWAGTCTDLTDRRQRETAIRMSEKLALSGRMTSVIAHEINNPLEAIINLLYLLGGRVKGDDVATDYIGSAEAELQRISGLTKQTLRWSKENVQKAEYGTAGELFRDVLQLFAGKIRNRQVNVTIKGGEDFRFYGTVGQLSQVVANLLSNAIQAVAVGGRIWLGATSSGETMQIVIRDNGCGMSQETLRNLFQPFYSTKGDLGNGLGLYISREIVERHQGSITAESELDIGTTMRISLPTRKPLDE</sequence>